<evidence type="ECO:0000256" key="1">
    <source>
        <dbReference type="SAM" id="SignalP"/>
    </source>
</evidence>
<evidence type="ECO:0000313" key="2">
    <source>
        <dbReference type="EMBL" id="EMI23104.1"/>
    </source>
</evidence>
<dbReference type="AlphaFoldDB" id="M5SAA4"/>
<dbReference type="Proteomes" id="UP000011996">
    <property type="component" value="Unassembled WGS sequence"/>
</dbReference>
<feature type="signal peptide" evidence="1">
    <location>
        <begin position="1"/>
        <end position="28"/>
    </location>
</feature>
<keyword evidence="1" id="KW-0732">Signal</keyword>
<comment type="caution">
    <text evidence="2">The sequence shown here is derived from an EMBL/GenBank/DDBJ whole genome shotgun (WGS) entry which is preliminary data.</text>
</comment>
<dbReference type="STRING" id="1263868.RESH_06334"/>
<reference evidence="2 3" key="1">
    <citation type="journal article" date="2013" name="Mar. Genomics">
        <title>Expression of sulfatases in Rhodopirellula baltica and the diversity of sulfatases in the genus Rhodopirellula.</title>
        <authorList>
            <person name="Wegner C.E."/>
            <person name="Richter-Heitmann T."/>
            <person name="Klindworth A."/>
            <person name="Klockow C."/>
            <person name="Richter M."/>
            <person name="Achstetter T."/>
            <person name="Glockner F.O."/>
            <person name="Harder J."/>
        </authorList>
    </citation>
    <scope>NUCLEOTIDE SEQUENCE [LARGE SCALE GENOMIC DNA]</scope>
    <source>
        <strain evidence="2 3">SH398</strain>
    </source>
</reference>
<dbReference type="EMBL" id="ANOF01000208">
    <property type="protein sequence ID" value="EMI23104.1"/>
    <property type="molecule type" value="Genomic_DNA"/>
</dbReference>
<evidence type="ECO:0000313" key="3">
    <source>
        <dbReference type="Proteomes" id="UP000011996"/>
    </source>
</evidence>
<feature type="chain" id="PRO_5004071324" evidence="1">
    <location>
        <begin position="29"/>
        <end position="82"/>
    </location>
</feature>
<accession>M5SAA4</accession>
<name>M5SAA4_9BACT</name>
<gene>
    <name evidence="2" type="ORF">RESH_06334</name>
</gene>
<protein>
    <submittedName>
        <fullName evidence="2">Secreted protein</fullName>
    </submittedName>
</protein>
<proteinExistence type="predicted"/>
<organism evidence="2 3">
    <name type="scientific">Rhodopirellula europaea SH398</name>
    <dbReference type="NCBI Taxonomy" id="1263868"/>
    <lineage>
        <taxon>Bacteria</taxon>
        <taxon>Pseudomonadati</taxon>
        <taxon>Planctomycetota</taxon>
        <taxon>Planctomycetia</taxon>
        <taxon>Pirellulales</taxon>
        <taxon>Pirellulaceae</taxon>
        <taxon>Rhodopirellula</taxon>
    </lineage>
</organism>
<sequence>MEVMLLKSVAAGVLSLGLFGAAALGLPAADVSPTAAPAALSQVQEVDGSADLVGNTCCAKRAYCCTVKRSCCGSSAVVESDN</sequence>